<evidence type="ECO:0000256" key="1">
    <source>
        <dbReference type="SAM" id="MobiDB-lite"/>
    </source>
</evidence>
<protein>
    <submittedName>
        <fullName evidence="2">Uncharacterized protein</fullName>
    </submittedName>
</protein>
<evidence type="ECO:0000313" key="2">
    <source>
        <dbReference type="EMBL" id="KAE8368703.1"/>
    </source>
</evidence>
<dbReference type="GeneID" id="43660793"/>
<dbReference type="RefSeq" id="XP_031931784.1">
    <property type="nucleotide sequence ID" value="XM_032076347.1"/>
</dbReference>
<gene>
    <name evidence="2" type="ORF">BDV27DRAFT_33076</name>
</gene>
<organism evidence="2 3">
    <name type="scientific">Aspergillus caelatus</name>
    <dbReference type="NCBI Taxonomy" id="61420"/>
    <lineage>
        <taxon>Eukaryota</taxon>
        <taxon>Fungi</taxon>
        <taxon>Dikarya</taxon>
        <taxon>Ascomycota</taxon>
        <taxon>Pezizomycotina</taxon>
        <taxon>Eurotiomycetes</taxon>
        <taxon>Eurotiomycetidae</taxon>
        <taxon>Eurotiales</taxon>
        <taxon>Aspergillaceae</taxon>
        <taxon>Aspergillus</taxon>
        <taxon>Aspergillus subgen. Circumdati</taxon>
    </lineage>
</organism>
<reference evidence="2 3" key="1">
    <citation type="submission" date="2019-04" db="EMBL/GenBank/DDBJ databases">
        <title>Friends and foes A comparative genomics studyof 23 Aspergillus species from section Flavi.</title>
        <authorList>
            <consortium name="DOE Joint Genome Institute"/>
            <person name="Kjaerbolling I."/>
            <person name="Vesth T."/>
            <person name="Frisvad J.C."/>
            <person name="Nybo J.L."/>
            <person name="Theobald S."/>
            <person name="Kildgaard S."/>
            <person name="Isbrandt T."/>
            <person name="Kuo A."/>
            <person name="Sato A."/>
            <person name="Lyhne E.K."/>
            <person name="Kogle M.E."/>
            <person name="Wiebenga A."/>
            <person name="Kun R.S."/>
            <person name="Lubbers R.J."/>
            <person name="Makela M.R."/>
            <person name="Barry K."/>
            <person name="Chovatia M."/>
            <person name="Clum A."/>
            <person name="Daum C."/>
            <person name="Haridas S."/>
            <person name="He G."/>
            <person name="LaButti K."/>
            <person name="Lipzen A."/>
            <person name="Mondo S."/>
            <person name="Riley R."/>
            <person name="Salamov A."/>
            <person name="Simmons B.A."/>
            <person name="Magnuson J.K."/>
            <person name="Henrissat B."/>
            <person name="Mortensen U.H."/>
            <person name="Larsen T.O."/>
            <person name="Devries R.P."/>
            <person name="Grigoriev I.V."/>
            <person name="Machida M."/>
            <person name="Baker S.E."/>
            <person name="Andersen M.R."/>
        </authorList>
    </citation>
    <scope>NUCLEOTIDE SEQUENCE [LARGE SCALE GENOMIC DNA]</scope>
    <source>
        <strain evidence="2 3">CBS 763.97</strain>
    </source>
</reference>
<feature type="compositionally biased region" description="Polar residues" evidence="1">
    <location>
        <begin position="50"/>
        <end position="61"/>
    </location>
</feature>
<name>A0A5N7AGD4_9EURO</name>
<keyword evidence="3" id="KW-1185">Reference proteome</keyword>
<evidence type="ECO:0000313" key="3">
    <source>
        <dbReference type="Proteomes" id="UP000326268"/>
    </source>
</evidence>
<dbReference type="Proteomes" id="UP000326268">
    <property type="component" value="Unassembled WGS sequence"/>
</dbReference>
<feature type="region of interest" description="Disordered" evidence="1">
    <location>
        <begin position="39"/>
        <end position="61"/>
    </location>
</feature>
<dbReference type="EMBL" id="ML737581">
    <property type="protein sequence ID" value="KAE8368703.1"/>
    <property type="molecule type" value="Genomic_DNA"/>
</dbReference>
<proteinExistence type="predicted"/>
<dbReference type="OrthoDB" id="10285755at2759"/>
<dbReference type="AlphaFoldDB" id="A0A5N7AGD4"/>
<sequence>MRRSSLLEQLDWVSAVLFLLKRNWAMLFRSNVPKKWKRHKIQPAKDGCNSDPSLLTEPSQSRGLPMVIHPADRCQANGLSANEERHVSPNSFRAHNGGNFEIVGPLSQQLKL</sequence>
<accession>A0A5N7AGD4</accession>